<sequence>MEGAEIKWSGNRFCRIVMDPITIQMFCLCAWSSTCDSIRLDCRMGCNYAASYFDRMDVVTFHEDDEKNLTKSRTESINHKAWMFCCWLDSMAEYSLLSLKFAFTFDTGAFIYGERPSWTTGTENETRSIKRRILRGTKMSSVLGNVGLNLTFVVRSFTRHTR</sequence>
<dbReference type="EMBL" id="CAIX01000014">
    <property type="protein sequence ID" value="CCI41026.1"/>
    <property type="molecule type" value="Genomic_DNA"/>
</dbReference>
<evidence type="ECO:0000313" key="1">
    <source>
        <dbReference type="EMBL" id="CCI41026.1"/>
    </source>
</evidence>
<dbReference type="AlphaFoldDB" id="A0A024G2Z2"/>
<dbReference type="Proteomes" id="UP000053237">
    <property type="component" value="Unassembled WGS sequence"/>
</dbReference>
<name>A0A024G2Z2_9STRA</name>
<organism evidence="1 2">
    <name type="scientific">Albugo candida</name>
    <dbReference type="NCBI Taxonomy" id="65357"/>
    <lineage>
        <taxon>Eukaryota</taxon>
        <taxon>Sar</taxon>
        <taxon>Stramenopiles</taxon>
        <taxon>Oomycota</taxon>
        <taxon>Peronosporomycetes</taxon>
        <taxon>Albuginales</taxon>
        <taxon>Albuginaceae</taxon>
        <taxon>Albugo</taxon>
    </lineage>
</organism>
<gene>
    <name evidence="1" type="ORF">BN9_018100</name>
</gene>
<dbReference type="InParanoid" id="A0A024G2Z2"/>
<protein>
    <submittedName>
        <fullName evidence="1">Uncharacterized protein</fullName>
    </submittedName>
</protein>
<keyword evidence="2" id="KW-1185">Reference proteome</keyword>
<accession>A0A024G2Z2</accession>
<proteinExistence type="predicted"/>
<reference evidence="1 2" key="1">
    <citation type="submission" date="2012-05" db="EMBL/GenBank/DDBJ databases">
        <title>Recombination and specialization in a pathogen metapopulation.</title>
        <authorList>
            <person name="Gardiner A."/>
            <person name="Kemen E."/>
            <person name="Schultz-Larsen T."/>
            <person name="MacLean D."/>
            <person name="Van Oosterhout C."/>
            <person name="Jones J.D.G."/>
        </authorList>
    </citation>
    <scope>NUCLEOTIDE SEQUENCE [LARGE SCALE GENOMIC DNA]</scope>
    <source>
        <strain evidence="1 2">Ac Nc2</strain>
    </source>
</reference>
<evidence type="ECO:0000313" key="2">
    <source>
        <dbReference type="Proteomes" id="UP000053237"/>
    </source>
</evidence>
<comment type="caution">
    <text evidence="1">The sequence shown here is derived from an EMBL/GenBank/DDBJ whole genome shotgun (WGS) entry which is preliminary data.</text>
</comment>